<protein>
    <recommendedName>
        <fullName evidence="4">HTH araC/xylS-type domain-containing protein</fullName>
    </recommendedName>
</protein>
<evidence type="ECO:0000259" key="4">
    <source>
        <dbReference type="PROSITE" id="PS01124"/>
    </source>
</evidence>
<dbReference type="Gene3D" id="1.10.10.60">
    <property type="entry name" value="Homeodomain-like"/>
    <property type="match status" value="2"/>
</dbReference>
<dbReference type="InterPro" id="IPR018062">
    <property type="entry name" value="HTH_AraC-typ_CS"/>
</dbReference>
<evidence type="ECO:0000256" key="1">
    <source>
        <dbReference type="ARBA" id="ARBA00023015"/>
    </source>
</evidence>
<evidence type="ECO:0000256" key="3">
    <source>
        <dbReference type="ARBA" id="ARBA00023163"/>
    </source>
</evidence>
<dbReference type="GO" id="GO:0003700">
    <property type="term" value="F:DNA-binding transcription factor activity"/>
    <property type="evidence" value="ECO:0007669"/>
    <property type="project" value="InterPro"/>
</dbReference>
<dbReference type="SMART" id="SM00342">
    <property type="entry name" value="HTH_ARAC"/>
    <property type="match status" value="1"/>
</dbReference>
<proteinExistence type="predicted"/>
<evidence type="ECO:0000313" key="6">
    <source>
        <dbReference type="Proteomes" id="UP000218831"/>
    </source>
</evidence>
<dbReference type="Pfam" id="PF12833">
    <property type="entry name" value="HTH_18"/>
    <property type="match status" value="1"/>
</dbReference>
<dbReference type="InterPro" id="IPR018060">
    <property type="entry name" value="HTH_AraC"/>
</dbReference>
<sequence>MKPLQPKKIKENYRLALPEPTQGWPRQIKRAFAFIKEHLFNRHLNVKWVKTQCYINSKGFSYRFYKHVNRYPKDYILRHRIKVAKEILHQTDMPVTTAAISVGFNSHSAFANSFKTREDLTPTQWREQN</sequence>
<keyword evidence="6" id="KW-1185">Reference proteome</keyword>
<dbReference type="GO" id="GO:0043565">
    <property type="term" value="F:sequence-specific DNA binding"/>
    <property type="evidence" value="ECO:0007669"/>
    <property type="project" value="InterPro"/>
</dbReference>
<dbReference type="EMBL" id="NSKE01000011">
    <property type="protein sequence ID" value="PAU93011.1"/>
    <property type="molecule type" value="Genomic_DNA"/>
</dbReference>
<organism evidence="5 6">
    <name type="scientific">Fodinibius salipaludis</name>
    <dbReference type="NCBI Taxonomy" id="2032627"/>
    <lineage>
        <taxon>Bacteria</taxon>
        <taxon>Pseudomonadati</taxon>
        <taxon>Balneolota</taxon>
        <taxon>Balneolia</taxon>
        <taxon>Balneolales</taxon>
        <taxon>Balneolaceae</taxon>
        <taxon>Fodinibius</taxon>
    </lineage>
</organism>
<dbReference type="Proteomes" id="UP000218831">
    <property type="component" value="Unassembled WGS sequence"/>
</dbReference>
<keyword evidence="1" id="KW-0805">Transcription regulation</keyword>
<evidence type="ECO:0000256" key="2">
    <source>
        <dbReference type="ARBA" id="ARBA00023125"/>
    </source>
</evidence>
<dbReference type="AlphaFoldDB" id="A0A2A2G5V3"/>
<feature type="domain" description="HTH araC/xylS-type" evidence="4">
    <location>
        <begin position="29"/>
        <end position="128"/>
    </location>
</feature>
<comment type="caution">
    <text evidence="5">The sequence shown here is derived from an EMBL/GenBank/DDBJ whole genome shotgun (WGS) entry which is preliminary data.</text>
</comment>
<dbReference type="RefSeq" id="WP_095607431.1">
    <property type="nucleotide sequence ID" value="NZ_NSKE01000011.1"/>
</dbReference>
<accession>A0A2A2G5V3</accession>
<dbReference type="PANTHER" id="PTHR43280">
    <property type="entry name" value="ARAC-FAMILY TRANSCRIPTIONAL REGULATOR"/>
    <property type="match status" value="1"/>
</dbReference>
<dbReference type="OrthoDB" id="9803764at2"/>
<dbReference type="SUPFAM" id="SSF46689">
    <property type="entry name" value="Homeodomain-like"/>
    <property type="match status" value="1"/>
</dbReference>
<name>A0A2A2G5V3_9BACT</name>
<evidence type="ECO:0000313" key="5">
    <source>
        <dbReference type="EMBL" id="PAU93011.1"/>
    </source>
</evidence>
<gene>
    <name evidence="5" type="ORF">CK503_13895</name>
</gene>
<dbReference type="PANTHER" id="PTHR43280:SF2">
    <property type="entry name" value="HTH-TYPE TRANSCRIPTIONAL REGULATOR EXSA"/>
    <property type="match status" value="1"/>
</dbReference>
<dbReference type="PROSITE" id="PS01124">
    <property type="entry name" value="HTH_ARAC_FAMILY_2"/>
    <property type="match status" value="1"/>
</dbReference>
<dbReference type="InterPro" id="IPR009057">
    <property type="entry name" value="Homeodomain-like_sf"/>
</dbReference>
<reference evidence="5 6" key="1">
    <citation type="submission" date="2017-08" db="EMBL/GenBank/DDBJ databases">
        <title>Aliifodinibius alkalisoli sp. nov., isolated from saline alkaline soil.</title>
        <authorList>
            <person name="Liu D."/>
            <person name="Zhang G."/>
        </authorList>
    </citation>
    <scope>NUCLEOTIDE SEQUENCE [LARGE SCALE GENOMIC DNA]</scope>
    <source>
        <strain evidence="5 6">WN023</strain>
    </source>
</reference>
<dbReference type="PROSITE" id="PS00041">
    <property type="entry name" value="HTH_ARAC_FAMILY_1"/>
    <property type="match status" value="1"/>
</dbReference>
<keyword evidence="3" id="KW-0804">Transcription</keyword>
<keyword evidence="2" id="KW-0238">DNA-binding</keyword>